<proteinExistence type="predicted"/>
<accession>A0ABQ8TN40</accession>
<dbReference type="Proteomes" id="UP001148838">
    <property type="component" value="Unassembled WGS sequence"/>
</dbReference>
<name>A0ABQ8TN40_PERAM</name>
<keyword evidence="2" id="KW-1185">Reference proteome</keyword>
<evidence type="ECO:0000313" key="2">
    <source>
        <dbReference type="Proteomes" id="UP001148838"/>
    </source>
</evidence>
<comment type="caution">
    <text evidence="1">The sequence shown here is derived from an EMBL/GenBank/DDBJ whole genome shotgun (WGS) entry which is preliminary data.</text>
</comment>
<gene>
    <name evidence="1" type="ORF">ANN_09953</name>
</gene>
<organism evidence="1 2">
    <name type="scientific">Periplaneta americana</name>
    <name type="common">American cockroach</name>
    <name type="synonym">Blatta americana</name>
    <dbReference type="NCBI Taxonomy" id="6978"/>
    <lineage>
        <taxon>Eukaryota</taxon>
        <taxon>Metazoa</taxon>
        <taxon>Ecdysozoa</taxon>
        <taxon>Arthropoda</taxon>
        <taxon>Hexapoda</taxon>
        <taxon>Insecta</taxon>
        <taxon>Pterygota</taxon>
        <taxon>Neoptera</taxon>
        <taxon>Polyneoptera</taxon>
        <taxon>Dictyoptera</taxon>
        <taxon>Blattodea</taxon>
        <taxon>Blattoidea</taxon>
        <taxon>Blattidae</taxon>
        <taxon>Blattinae</taxon>
        <taxon>Periplaneta</taxon>
    </lineage>
</organism>
<evidence type="ECO:0000313" key="1">
    <source>
        <dbReference type="EMBL" id="KAJ4447944.1"/>
    </source>
</evidence>
<protein>
    <submittedName>
        <fullName evidence="1">Uncharacterized protein</fullName>
    </submittedName>
</protein>
<dbReference type="EMBL" id="JAJSOF020000005">
    <property type="protein sequence ID" value="KAJ4447944.1"/>
    <property type="molecule type" value="Genomic_DNA"/>
</dbReference>
<sequence>MLLDSIEYVVTSEICNSYRKPRRDRQERIATCTRLLSLLHPNRSVVLLGISSLVRRGGSQTVRGLDCRMGDCRLDDASDIGWCCSSHWSAGTCFSADFFEEPAPPGDVAIVQTIKRHTPPIFPYGVDILRECEMTDGQERVCIGLQNVEKEMTTTSWKGPMKRKIENSVLNEEQCQVRRIVVSECLIEGEITEPEVTYKVGDDAWSRLAQLLALTHLGQRFVAQPLSRNDRKCITVFMMVLRLPARTFRGSQEYFSENDERCTL</sequence>
<reference evidence="1 2" key="1">
    <citation type="journal article" date="2022" name="Allergy">
        <title>Genome assembly and annotation of Periplaneta americana reveal a comprehensive cockroach allergen profile.</title>
        <authorList>
            <person name="Wang L."/>
            <person name="Xiong Q."/>
            <person name="Saelim N."/>
            <person name="Wang L."/>
            <person name="Nong W."/>
            <person name="Wan A.T."/>
            <person name="Shi M."/>
            <person name="Liu X."/>
            <person name="Cao Q."/>
            <person name="Hui J.H.L."/>
            <person name="Sookrung N."/>
            <person name="Leung T.F."/>
            <person name="Tungtrongchitr A."/>
            <person name="Tsui S.K.W."/>
        </authorList>
    </citation>
    <scope>NUCLEOTIDE SEQUENCE [LARGE SCALE GENOMIC DNA]</scope>
    <source>
        <strain evidence="1">PWHHKU_190912</strain>
    </source>
</reference>